<accession>A0A391P606</accession>
<evidence type="ECO:0000313" key="3">
    <source>
        <dbReference type="Proteomes" id="UP000265618"/>
    </source>
</evidence>
<comment type="caution">
    <text evidence="2">The sequence shown here is derived from an EMBL/GenBank/DDBJ whole genome shotgun (WGS) entry which is preliminary data.</text>
</comment>
<keyword evidence="3" id="KW-1185">Reference proteome</keyword>
<feature type="non-terminal residue" evidence="2">
    <location>
        <position position="1"/>
    </location>
</feature>
<dbReference type="Proteomes" id="UP000265618">
    <property type="component" value="Unassembled WGS sequence"/>
</dbReference>
<keyword evidence="1" id="KW-0732">Signal</keyword>
<feature type="chain" id="PRO_5017483059" description="SLC26A/SulP transporter domain-containing protein" evidence="1">
    <location>
        <begin position="24"/>
        <end position="50"/>
    </location>
</feature>
<evidence type="ECO:0008006" key="4">
    <source>
        <dbReference type="Google" id="ProtNLM"/>
    </source>
</evidence>
<dbReference type="AlphaFoldDB" id="A0A391P606"/>
<feature type="signal peptide" evidence="1">
    <location>
        <begin position="1"/>
        <end position="23"/>
    </location>
</feature>
<sequence length="50" mass="5406">MTITTVSLCAVLVLMPVIYPKGAQYVYGLDPDQMVPAMYSDLLLSSLVAL</sequence>
<organism evidence="2 3">
    <name type="scientific">Kipferlia bialata</name>
    <dbReference type="NCBI Taxonomy" id="797122"/>
    <lineage>
        <taxon>Eukaryota</taxon>
        <taxon>Metamonada</taxon>
        <taxon>Carpediemonas-like organisms</taxon>
        <taxon>Kipferlia</taxon>
    </lineage>
</organism>
<dbReference type="EMBL" id="BDIP01010335">
    <property type="protein sequence ID" value="GCA65239.1"/>
    <property type="molecule type" value="Genomic_DNA"/>
</dbReference>
<reference evidence="2 3" key="1">
    <citation type="journal article" date="2018" name="PLoS ONE">
        <title>The draft genome of Kipferlia bialata reveals reductive genome evolution in fornicate parasites.</title>
        <authorList>
            <person name="Tanifuji G."/>
            <person name="Takabayashi S."/>
            <person name="Kume K."/>
            <person name="Takagi M."/>
            <person name="Nakayama T."/>
            <person name="Kamikawa R."/>
            <person name="Inagaki Y."/>
            <person name="Hashimoto T."/>
        </authorList>
    </citation>
    <scope>NUCLEOTIDE SEQUENCE [LARGE SCALE GENOMIC DNA]</scope>
    <source>
        <strain evidence="2">NY0173</strain>
    </source>
</reference>
<evidence type="ECO:0000313" key="2">
    <source>
        <dbReference type="EMBL" id="GCA65239.1"/>
    </source>
</evidence>
<proteinExistence type="predicted"/>
<gene>
    <name evidence="2" type="ORF">KIPB_016638</name>
</gene>
<evidence type="ECO:0000256" key="1">
    <source>
        <dbReference type="SAM" id="SignalP"/>
    </source>
</evidence>
<protein>
    <recommendedName>
        <fullName evidence="4">SLC26A/SulP transporter domain-containing protein</fullName>
    </recommendedName>
</protein>
<name>A0A391P606_9EUKA</name>